<proteinExistence type="predicted"/>
<evidence type="ECO:0000313" key="1">
    <source>
        <dbReference type="EMBL" id="MFC3107300.1"/>
    </source>
</evidence>
<dbReference type="EMBL" id="JBHRTP010000010">
    <property type="protein sequence ID" value="MFC3107300.1"/>
    <property type="molecule type" value="Genomic_DNA"/>
</dbReference>
<dbReference type="PANTHER" id="PTHR34598">
    <property type="entry name" value="BLL6449 PROTEIN"/>
    <property type="match status" value="1"/>
</dbReference>
<protein>
    <submittedName>
        <fullName evidence="1">CmcJ/NvfI family oxidoreductase</fullName>
    </submittedName>
</protein>
<sequence length="281" mass="31513">MQQLQTRNCAVSAALEYLLPTAQRPFNYMYQPPAGAAWQNAEYERAMVDIRDARGVAAHLSVDREGFELRGAPTAMRDFLDQEQVVGVYYPEVAEIALAATGASRAFVFDHLVRKREPGPPQAFGRRDGHRPGAAGRVHCDFTVASAQRRLAAELRDPNAASKVQRYSIVNLWRSIRHPVLDAPLALCDARTVAPGDLVASDIFYPMRNGEIYQVLHSARHEWSYFSAMTRDETLIFKQFDSASTQVARFTPHAAFEHPHAPADAPLRESIEIRCLLVFDY</sequence>
<keyword evidence="2" id="KW-1185">Reference proteome</keyword>
<accession>A0ABV7EXC3</accession>
<organism evidence="1 2">
    <name type="scientific">Undibacterium arcticum</name>
    <dbReference type="NCBI Taxonomy" id="1762892"/>
    <lineage>
        <taxon>Bacteria</taxon>
        <taxon>Pseudomonadati</taxon>
        <taxon>Pseudomonadota</taxon>
        <taxon>Betaproteobacteria</taxon>
        <taxon>Burkholderiales</taxon>
        <taxon>Oxalobacteraceae</taxon>
        <taxon>Undibacterium</taxon>
    </lineage>
</organism>
<comment type="caution">
    <text evidence="1">The sequence shown here is derived from an EMBL/GenBank/DDBJ whole genome shotgun (WGS) entry which is preliminary data.</text>
</comment>
<dbReference type="RefSeq" id="WP_390330985.1">
    <property type="nucleotide sequence ID" value="NZ_JBHRTP010000010.1"/>
</dbReference>
<evidence type="ECO:0000313" key="2">
    <source>
        <dbReference type="Proteomes" id="UP001595530"/>
    </source>
</evidence>
<name>A0ABV7EXC3_9BURK</name>
<reference evidence="2" key="1">
    <citation type="journal article" date="2019" name="Int. J. Syst. Evol. Microbiol.">
        <title>The Global Catalogue of Microorganisms (GCM) 10K type strain sequencing project: providing services to taxonomists for standard genome sequencing and annotation.</title>
        <authorList>
            <consortium name="The Broad Institute Genomics Platform"/>
            <consortium name="The Broad Institute Genome Sequencing Center for Infectious Disease"/>
            <person name="Wu L."/>
            <person name="Ma J."/>
        </authorList>
    </citation>
    <scope>NUCLEOTIDE SEQUENCE [LARGE SCALE GENOMIC DNA]</scope>
    <source>
        <strain evidence="2">KCTC 42986</strain>
    </source>
</reference>
<gene>
    <name evidence="1" type="ORF">ACFOFO_04875</name>
</gene>
<dbReference type="PANTHER" id="PTHR34598:SF3">
    <property type="entry name" value="OXIDOREDUCTASE AN1597"/>
    <property type="match status" value="1"/>
</dbReference>
<dbReference type="Proteomes" id="UP001595530">
    <property type="component" value="Unassembled WGS sequence"/>
</dbReference>
<dbReference type="InterPro" id="IPR044053">
    <property type="entry name" value="AsaB-like"/>
</dbReference>
<dbReference type="NCBIfam" id="NF041278">
    <property type="entry name" value="CmcJ_NvfI_EfuI"/>
    <property type="match status" value="1"/>
</dbReference>